<protein>
    <submittedName>
        <fullName evidence="3">Uncharacterized protein LOC116410538</fullName>
    </submittedName>
</protein>
<feature type="compositionally biased region" description="Low complexity" evidence="1">
    <location>
        <begin position="76"/>
        <end position="111"/>
    </location>
</feature>
<evidence type="ECO:0000313" key="4">
    <source>
        <dbReference type="Xenbase" id="XB-GENE-29096355"/>
    </source>
</evidence>
<proteinExistence type="predicted"/>
<dbReference type="AGR" id="Xenbase:XB-GENE-29096355"/>
<dbReference type="AlphaFoldDB" id="A0A8J1JKT4"/>
<evidence type="ECO:0000256" key="1">
    <source>
        <dbReference type="SAM" id="MobiDB-lite"/>
    </source>
</evidence>
<dbReference type="KEGG" id="xtr:116410538"/>
<dbReference type="Xenbase" id="XB-GENE-29096355">
    <property type="gene designation" value="LOC116410538"/>
</dbReference>
<evidence type="ECO:0000313" key="3">
    <source>
        <dbReference type="RefSeq" id="XP_031757246.1"/>
    </source>
</evidence>
<feature type="region of interest" description="Disordered" evidence="1">
    <location>
        <begin position="55"/>
        <end position="111"/>
    </location>
</feature>
<dbReference type="GeneID" id="116410538"/>
<gene>
    <name evidence="3 4" type="primary">LOC116410538</name>
</gene>
<sequence>MVVMILIGLYGIIKFKMHKMVIDAVKWCFTPHKTDDVDEALDEVLTGEDLLKMLKVQDEGSSEKGSDRSGSDESESASGSSESGSNASNSSTSGSDESGSNASNSSTSGSE</sequence>
<accession>A0A8J1JKT4</accession>
<reference evidence="3" key="1">
    <citation type="submission" date="2025-08" db="UniProtKB">
        <authorList>
            <consortium name="RefSeq"/>
        </authorList>
    </citation>
    <scope>IDENTIFICATION</scope>
    <source>
        <strain evidence="3">Nigerian</strain>
        <tissue evidence="3">Liver and blood</tissue>
    </source>
</reference>
<organism evidence="2 3">
    <name type="scientific">Xenopus tropicalis</name>
    <name type="common">Western clawed frog</name>
    <name type="synonym">Silurana tropicalis</name>
    <dbReference type="NCBI Taxonomy" id="8364"/>
    <lineage>
        <taxon>Eukaryota</taxon>
        <taxon>Metazoa</taxon>
        <taxon>Chordata</taxon>
        <taxon>Craniata</taxon>
        <taxon>Vertebrata</taxon>
        <taxon>Euteleostomi</taxon>
        <taxon>Amphibia</taxon>
        <taxon>Batrachia</taxon>
        <taxon>Anura</taxon>
        <taxon>Pipoidea</taxon>
        <taxon>Pipidae</taxon>
        <taxon>Xenopodinae</taxon>
        <taxon>Xenopus</taxon>
        <taxon>Silurana</taxon>
    </lineage>
</organism>
<name>A0A8J1JKT4_XENTR</name>
<feature type="compositionally biased region" description="Basic and acidic residues" evidence="1">
    <location>
        <begin position="55"/>
        <end position="71"/>
    </location>
</feature>
<dbReference type="Proteomes" id="UP000008143">
    <property type="component" value="Chromosome 4"/>
</dbReference>
<keyword evidence="2" id="KW-1185">Reference proteome</keyword>
<dbReference type="RefSeq" id="XP_031757246.1">
    <property type="nucleotide sequence ID" value="XM_031901386.1"/>
</dbReference>
<evidence type="ECO:0000313" key="2">
    <source>
        <dbReference type="Proteomes" id="UP000008143"/>
    </source>
</evidence>